<dbReference type="Gene3D" id="2.160.10.10">
    <property type="entry name" value="Hexapeptide repeat proteins"/>
    <property type="match status" value="1"/>
</dbReference>
<dbReference type="PANTHER" id="PTHR43584:SF9">
    <property type="entry name" value="TRANSFERASE HEXAPEPTIDE REPEAT CONTAINING PROTEIN"/>
    <property type="match status" value="1"/>
</dbReference>
<dbReference type="InterPro" id="IPR011004">
    <property type="entry name" value="Trimer_LpxA-like_sf"/>
</dbReference>
<dbReference type="GO" id="GO:0016746">
    <property type="term" value="F:acyltransferase activity"/>
    <property type="evidence" value="ECO:0007669"/>
    <property type="project" value="UniProtKB-KW"/>
</dbReference>
<dbReference type="SUPFAM" id="SSF51161">
    <property type="entry name" value="Trimeric LpxA-like enzymes"/>
    <property type="match status" value="1"/>
</dbReference>
<sequence>MKWLNENRAVGYNLSTSMGKSWMEKGGPLQSEYTDNIEARDLSCDVFNYLWDIIDRIPKTLEEDIEGYDSNFKVKNNSKSVHTVGENKIYVDDSAHIEPLAILNAEKGPIIIMDNVYVNSFSYLEGPLYIGNNTIIKPHSHISSSIIGPVCKLGGEIEKTIFQGYSNKVHDGHLGNSFLGEWVNLGAGTTNSDLKNNYSSVKVNFGQDEIETGKHFIGSFIGDHVKTGIGTQLNTGTIIGPCSNIISGAVSPKYFKPFSWYVDGNLSSYRCEDFIET</sequence>
<dbReference type="PANTHER" id="PTHR43584">
    <property type="entry name" value="NUCLEOTIDYL TRANSFERASE"/>
    <property type="match status" value="1"/>
</dbReference>
<proteinExistence type="predicted"/>
<dbReference type="EMBL" id="UINC01039791">
    <property type="protein sequence ID" value="SVB38785.1"/>
    <property type="molecule type" value="Genomic_DNA"/>
</dbReference>
<accession>A0A382DKN5</accession>
<dbReference type="InterPro" id="IPR023917">
    <property type="entry name" value="Bifunctiontional_GlmU_bac-type"/>
</dbReference>
<dbReference type="AlphaFoldDB" id="A0A382DKN5"/>
<dbReference type="NCBIfam" id="TIGR03991">
    <property type="entry name" value="alt_bact_glmU"/>
    <property type="match status" value="1"/>
</dbReference>
<keyword evidence="2" id="KW-0012">Acyltransferase</keyword>
<reference evidence="3" key="1">
    <citation type="submission" date="2018-05" db="EMBL/GenBank/DDBJ databases">
        <authorList>
            <person name="Lanie J.A."/>
            <person name="Ng W.-L."/>
            <person name="Kazmierczak K.M."/>
            <person name="Andrzejewski T.M."/>
            <person name="Davidsen T.M."/>
            <person name="Wayne K.J."/>
            <person name="Tettelin H."/>
            <person name="Glass J.I."/>
            <person name="Rusch D."/>
            <person name="Podicherti R."/>
            <person name="Tsui H.-C.T."/>
            <person name="Winkler M.E."/>
        </authorList>
    </citation>
    <scope>NUCLEOTIDE SEQUENCE</scope>
</reference>
<name>A0A382DKN5_9ZZZZ</name>
<dbReference type="InterPro" id="IPR050065">
    <property type="entry name" value="GlmU-like"/>
</dbReference>
<keyword evidence="1" id="KW-0808">Transferase</keyword>
<evidence type="ECO:0000256" key="2">
    <source>
        <dbReference type="ARBA" id="ARBA00023315"/>
    </source>
</evidence>
<feature type="non-terminal residue" evidence="3">
    <location>
        <position position="277"/>
    </location>
</feature>
<evidence type="ECO:0000256" key="1">
    <source>
        <dbReference type="ARBA" id="ARBA00022679"/>
    </source>
</evidence>
<evidence type="ECO:0008006" key="4">
    <source>
        <dbReference type="Google" id="ProtNLM"/>
    </source>
</evidence>
<evidence type="ECO:0000313" key="3">
    <source>
        <dbReference type="EMBL" id="SVB38785.1"/>
    </source>
</evidence>
<organism evidence="3">
    <name type="scientific">marine metagenome</name>
    <dbReference type="NCBI Taxonomy" id="408172"/>
    <lineage>
        <taxon>unclassified sequences</taxon>
        <taxon>metagenomes</taxon>
        <taxon>ecological metagenomes</taxon>
    </lineage>
</organism>
<gene>
    <name evidence="3" type="ORF">METZ01_LOCUS191639</name>
</gene>
<dbReference type="GO" id="GO:0016779">
    <property type="term" value="F:nucleotidyltransferase activity"/>
    <property type="evidence" value="ECO:0007669"/>
    <property type="project" value="UniProtKB-ARBA"/>
</dbReference>
<protein>
    <recommendedName>
        <fullName evidence="4">Glucose-1-phosphate thymidylyltransferase</fullName>
    </recommendedName>
</protein>